<dbReference type="SUPFAM" id="SSF51126">
    <property type="entry name" value="Pectin lyase-like"/>
    <property type="match status" value="1"/>
</dbReference>
<comment type="pathway">
    <text evidence="1">Glycan metabolism; pectin degradation; 2-dehydro-3-deoxy-D-gluconate from pectin: step 1/5.</text>
</comment>
<dbReference type="EMBL" id="CABITT030000001">
    <property type="protein sequence ID" value="VVA90995.1"/>
    <property type="molecule type" value="Genomic_DNA"/>
</dbReference>
<evidence type="ECO:0000313" key="6">
    <source>
        <dbReference type="Proteomes" id="UP000489600"/>
    </source>
</evidence>
<sequence>MQSFIGDDIDPAGWFPWDPEFALSTLLYYGEYANNGPGADTSKRVKWKGFKVIRDSKEAEQFPVAKLIQGGLWLKPTGVTYQEWL</sequence>
<dbReference type="GO" id="GO:0045490">
    <property type="term" value="P:pectin catabolic process"/>
    <property type="evidence" value="ECO:0007669"/>
    <property type="project" value="UniProtKB-UniPathway"/>
</dbReference>
<proteinExistence type="predicted"/>
<protein>
    <recommendedName>
        <fullName evidence="4">Pectinesterase catalytic domain-containing protein</fullName>
    </recommendedName>
</protein>
<organism evidence="5 6">
    <name type="scientific">Arabis nemorensis</name>
    <dbReference type="NCBI Taxonomy" id="586526"/>
    <lineage>
        <taxon>Eukaryota</taxon>
        <taxon>Viridiplantae</taxon>
        <taxon>Streptophyta</taxon>
        <taxon>Embryophyta</taxon>
        <taxon>Tracheophyta</taxon>
        <taxon>Spermatophyta</taxon>
        <taxon>Magnoliopsida</taxon>
        <taxon>eudicotyledons</taxon>
        <taxon>Gunneridae</taxon>
        <taxon>Pentapetalae</taxon>
        <taxon>rosids</taxon>
        <taxon>malvids</taxon>
        <taxon>Brassicales</taxon>
        <taxon>Brassicaceae</taxon>
        <taxon>Arabideae</taxon>
        <taxon>Arabis</taxon>
    </lineage>
</organism>
<evidence type="ECO:0000256" key="2">
    <source>
        <dbReference type="ARBA" id="ARBA00022801"/>
    </source>
</evidence>
<evidence type="ECO:0000313" key="5">
    <source>
        <dbReference type="EMBL" id="VVA90995.1"/>
    </source>
</evidence>
<dbReference type="UniPathway" id="UPA00545">
    <property type="reaction ID" value="UER00823"/>
</dbReference>
<evidence type="ECO:0000259" key="4">
    <source>
        <dbReference type="Pfam" id="PF01095"/>
    </source>
</evidence>
<keyword evidence="6" id="KW-1185">Reference proteome</keyword>
<comment type="caution">
    <text evidence="5">The sequence shown here is derived from an EMBL/GenBank/DDBJ whole genome shotgun (WGS) entry which is preliminary data.</text>
</comment>
<dbReference type="OrthoDB" id="1112938at2759"/>
<dbReference type="InterPro" id="IPR012334">
    <property type="entry name" value="Pectin_lyas_fold"/>
</dbReference>
<dbReference type="GO" id="GO:0042545">
    <property type="term" value="P:cell wall modification"/>
    <property type="evidence" value="ECO:0007669"/>
    <property type="project" value="InterPro"/>
</dbReference>
<dbReference type="GO" id="GO:0030599">
    <property type="term" value="F:pectinesterase activity"/>
    <property type="evidence" value="ECO:0007669"/>
    <property type="project" value="InterPro"/>
</dbReference>
<dbReference type="Gene3D" id="2.160.20.10">
    <property type="entry name" value="Single-stranded right-handed beta-helix, Pectin lyase-like"/>
    <property type="match status" value="1"/>
</dbReference>
<evidence type="ECO:0000256" key="3">
    <source>
        <dbReference type="ARBA" id="ARBA00023085"/>
    </source>
</evidence>
<dbReference type="InterPro" id="IPR011050">
    <property type="entry name" value="Pectin_lyase_fold/virulence"/>
</dbReference>
<accession>A0A565ANI4</accession>
<dbReference type="Proteomes" id="UP000489600">
    <property type="component" value="Unassembled WGS sequence"/>
</dbReference>
<dbReference type="InterPro" id="IPR000070">
    <property type="entry name" value="Pectinesterase_cat"/>
</dbReference>
<dbReference type="PANTHER" id="PTHR31707">
    <property type="entry name" value="PECTINESTERASE"/>
    <property type="match status" value="1"/>
</dbReference>
<reference evidence="5" key="1">
    <citation type="submission" date="2019-07" db="EMBL/GenBank/DDBJ databases">
        <authorList>
            <person name="Dittberner H."/>
        </authorList>
    </citation>
    <scope>NUCLEOTIDE SEQUENCE [LARGE SCALE GENOMIC DNA]</scope>
</reference>
<feature type="domain" description="Pectinesterase catalytic" evidence="4">
    <location>
        <begin position="1"/>
        <end position="70"/>
    </location>
</feature>
<gene>
    <name evidence="5" type="ORF">ANE_LOCUS1440</name>
</gene>
<keyword evidence="2" id="KW-0378">Hydrolase</keyword>
<evidence type="ECO:0000256" key="1">
    <source>
        <dbReference type="ARBA" id="ARBA00005184"/>
    </source>
</evidence>
<keyword evidence="3" id="KW-0063">Aspartyl esterase</keyword>
<dbReference type="Pfam" id="PF01095">
    <property type="entry name" value="Pectinesterase"/>
    <property type="match status" value="1"/>
</dbReference>
<dbReference type="AlphaFoldDB" id="A0A565ANI4"/>
<name>A0A565ANI4_9BRAS</name>